<reference evidence="3 4" key="1">
    <citation type="journal article" date="2013" name="Genome Announc.">
        <title>Genome Sequence of Lactobacillus saerimneri 30a (Formerly Lactobacillus sp. Strain 30a), a Reference Lactic Acid Bacterium Strain Producing Biogenic Amines.</title>
        <authorList>
            <person name="Romano A."/>
            <person name="Trip H."/>
            <person name="Campbell-Sills H."/>
            <person name="Bouchez O."/>
            <person name="Sherman D."/>
            <person name="Lolkema J.S."/>
            <person name="Lucas P.M."/>
        </authorList>
    </citation>
    <scope>NUCLEOTIDE SEQUENCE [LARGE SCALE GENOMIC DNA]</scope>
    <source>
        <strain evidence="3 4">30a</strain>
    </source>
</reference>
<evidence type="ECO:0000313" key="3">
    <source>
        <dbReference type="EMBL" id="EKW99560.1"/>
    </source>
</evidence>
<evidence type="ECO:0000256" key="2">
    <source>
        <dbReference type="SAM" id="SignalP"/>
    </source>
</evidence>
<keyword evidence="4" id="KW-1185">Reference proteome</keyword>
<feature type="signal peptide" evidence="2">
    <location>
        <begin position="1"/>
        <end position="26"/>
    </location>
</feature>
<dbReference type="AlphaFoldDB" id="M5J6P2"/>
<accession>M5J6P2</accession>
<dbReference type="EMBL" id="ANAG01000005">
    <property type="protein sequence ID" value="EKW99560.1"/>
    <property type="molecule type" value="Genomic_DNA"/>
</dbReference>
<feature type="region of interest" description="Disordered" evidence="1">
    <location>
        <begin position="21"/>
        <end position="182"/>
    </location>
</feature>
<gene>
    <name evidence="3" type="ORF">D271_01777</name>
</gene>
<dbReference type="PROSITE" id="PS51257">
    <property type="entry name" value="PROKAR_LIPOPROTEIN"/>
    <property type="match status" value="1"/>
</dbReference>
<sequence>MKKVKIISIALLSTLLLAGCGNNSQAKTDKKAESISLKKKESLKAKKASEKKAKESRKKASSIKAKQESEKQAQVSSSSAAQQQSQAQQSQQQPTQGEINRQRGYDPKGNAVMPGQDHAPGSDVYGNSDDWVKGQDEWLKEQGIVDSNGNETQNFKNWSSQRDDAWNNGQEDFPDYDQNQQW</sequence>
<proteinExistence type="predicted"/>
<dbReference type="RefSeq" id="WP_009551849.1">
    <property type="nucleotide sequence ID" value="NZ_ANAG01000005.1"/>
</dbReference>
<dbReference type="Proteomes" id="UP000011912">
    <property type="component" value="Unassembled WGS sequence"/>
</dbReference>
<feature type="compositionally biased region" description="Low complexity" evidence="1">
    <location>
        <begin position="72"/>
        <end position="93"/>
    </location>
</feature>
<feature type="chain" id="PRO_5004067971" description="Lipoprotein" evidence="2">
    <location>
        <begin position="27"/>
        <end position="182"/>
    </location>
</feature>
<evidence type="ECO:0000256" key="1">
    <source>
        <dbReference type="SAM" id="MobiDB-lite"/>
    </source>
</evidence>
<evidence type="ECO:0000313" key="4">
    <source>
        <dbReference type="Proteomes" id="UP000011912"/>
    </source>
</evidence>
<organism evidence="3 4">
    <name type="scientific">Ligilactobacillus saerimneri 30a</name>
    <dbReference type="NCBI Taxonomy" id="1227363"/>
    <lineage>
        <taxon>Bacteria</taxon>
        <taxon>Bacillati</taxon>
        <taxon>Bacillota</taxon>
        <taxon>Bacilli</taxon>
        <taxon>Lactobacillales</taxon>
        <taxon>Lactobacillaceae</taxon>
        <taxon>Ligilactobacillus</taxon>
    </lineage>
</organism>
<protein>
    <recommendedName>
        <fullName evidence="5">Lipoprotein</fullName>
    </recommendedName>
</protein>
<feature type="compositionally biased region" description="Basic and acidic residues" evidence="1">
    <location>
        <begin position="130"/>
        <end position="140"/>
    </location>
</feature>
<comment type="caution">
    <text evidence="3">The sequence shown here is derived from an EMBL/GenBank/DDBJ whole genome shotgun (WGS) entry which is preliminary data.</text>
</comment>
<keyword evidence="2" id="KW-0732">Signal</keyword>
<feature type="compositionally biased region" description="Polar residues" evidence="1">
    <location>
        <begin position="145"/>
        <end position="160"/>
    </location>
</feature>
<evidence type="ECO:0008006" key="5">
    <source>
        <dbReference type="Google" id="ProtNLM"/>
    </source>
</evidence>
<dbReference type="PATRIC" id="fig|1227363.6.peg.348"/>
<name>M5J6P2_9LACO</name>
<dbReference type="STRING" id="1227363.D271_01777"/>
<feature type="compositionally biased region" description="Basic and acidic residues" evidence="1">
    <location>
        <begin position="27"/>
        <end position="53"/>
    </location>
</feature>